<feature type="transmembrane region" description="Helical" evidence="8">
    <location>
        <begin position="227"/>
        <end position="246"/>
    </location>
</feature>
<dbReference type="Pfam" id="PF03547">
    <property type="entry name" value="Mem_trans"/>
    <property type="match status" value="2"/>
</dbReference>
<dbReference type="InterPro" id="IPR038770">
    <property type="entry name" value="Na+/solute_symporter_sf"/>
</dbReference>
<dbReference type="PANTHER" id="PTHR36838">
    <property type="entry name" value="AUXIN EFFLUX CARRIER FAMILY PROTEIN"/>
    <property type="match status" value="1"/>
</dbReference>
<evidence type="ECO:0000256" key="3">
    <source>
        <dbReference type="ARBA" id="ARBA00022448"/>
    </source>
</evidence>
<evidence type="ECO:0000256" key="5">
    <source>
        <dbReference type="ARBA" id="ARBA00022692"/>
    </source>
</evidence>
<feature type="transmembrane region" description="Helical" evidence="8">
    <location>
        <begin position="125"/>
        <end position="147"/>
    </location>
</feature>
<feature type="transmembrane region" description="Helical" evidence="8">
    <location>
        <begin position="252"/>
        <end position="271"/>
    </location>
</feature>
<dbReference type="Proteomes" id="UP000623172">
    <property type="component" value="Unassembled WGS sequence"/>
</dbReference>
<keyword evidence="5 8" id="KW-0812">Transmembrane</keyword>
<comment type="caution">
    <text evidence="9">The sequence shown here is derived from an EMBL/GenBank/DDBJ whole genome shotgun (WGS) entry which is preliminary data.</text>
</comment>
<dbReference type="PANTHER" id="PTHR36838:SF1">
    <property type="entry name" value="SLR1864 PROTEIN"/>
    <property type="match status" value="1"/>
</dbReference>
<dbReference type="GO" id="GO:0005886">
    <property type="term" value="C:plasma membrane"/>
    <property type="evidence" value="ECO:0007669"/>
    <property type="project" value="UniProtKB-SubCell"/>
</dbReference>
<evidence type="ECO:0000256" key="6">
    <source>
        <dbReference type="ARBA" id="ARBA00022989"/>
    </source>
</evidence>
<feature type="transmembrane region" description="Helical" evidence="8">
    <location>
        <begin position="36"/>
        <end position="57"/>
    </location>
</feature>
<dbReference type="AlphaFoldDB" id="A0A926D4M4"/>
<evidence type="ECO:0000313" key="10">
    <source>
        <dbReference type="Proteomes" id="UP000623172"/>
    </source>
</evidence>
<feature type="transmembrane region" description="Helical" evidence="8">
    <location>
        <begin position="6"/>
        <end position="24"/>
    </location>
</feature>
<gene>
    <name evidence="9" type="ORF">H8696_10795</name>
</gene>
<evidence type="ECO:0000256" key="8">
    <source>
        <dbReference type="SAM" id="Phobius"/>
    </source>
</evidence>
<comment type="subcellular location">
    <subcellularLocation>
        <location evidence="1">Cell membrane</location>
        <topology evidence="1">Multi-pass membrane protein</topology>
    </subcellularLocation>
</comment>
<keyword evidence="3" id="KW-0813">Transport</keyword>
<dbReference type="RefSeq" id="WP_249317447.1">
    <property type="nucleotide sequence ID" value="NZ_JACRSR010000006.1"/>
</dbReference>
<keyword evidence="4" id="KW-1003">Cell membrane</keyword>
<feature type="transmembrane region" description="Helical" evidence="8">
    <location>
        <begin position="159"/>
        <end position="179"/>
    </location>
</feature>
<feature type="transmembrane region" description="Helical" evidence="8">
    <location>
        <begin position="63"/>
        <end position="87"/>
    </location>
</feature>
<evidence type="ECO:0000256" key="1">
    <source>
        <dbReference type="ARBA" id="ARBA00004651"/>
    </source>
</evidence>
<accession>A0A926D4M4</accession>
<keyword evidence="6 8" id="KW-1133">Transmembrane helix</keyword>
<evidence type="ECO:0000256" key="2">
    <source>
        <dbReference type="ARBA" id="ARBA00010145"/>
    </source>
</evidence>
<dbReference type="InterPro" id="IPR004776">
    <property type="entry name" value="Mem_transp_PIN-like"/>
</dbReference>
<evidence type="ECO:0000256" key="7">
    <source>
        <dbReference type="ARBA" id="ARBA00023136"/>
    </source>
</evidence>
<proteinExistence type="inferred from homology"/>
<dbReference type="Gene3D" id="1.20.1530.20">
    <property type="match status" value="1"/>
</dbReference>
<keyword evidence="7 8" id="KW-0472">Membrane</keyword>
<name>A0A926D4M4_9FIRM</name>
<comment type="similarity">
    <text evidence="2">Belongs to the auxin efflux carrier (TC 2.A.69) family.</text>
</comment>
<organism evidence="9 10">
    <name type="scientific">Gehongia tenuis</name>
    <dbReference type="NCBI Taxonomy" id="2763655"/>
    <lineage>
        <taxon>Bacteria</taxon>
        <taxon>Bacillati</taxon>
        <taxon>Bacillota</taxon>
        <taxon>Clostridia</taxon>
        <taxon>Christensenellales</taxon>
        <taxon>Christensenellaceae</taxon>
        <taxon>Gehongia</taxon>
    </lineage>
</organism>
<evidence type="ECO:0000313" key="9">
    <source>
        <dbReference type="EMBL" id="MBC8532330.1"/>
    </source>
</evidence>
<sequence length="303" mass="32963">MEGSLIIVKQVIALFVAILAGFIARKKSILRDEVLGGVNALLMDISMPCLAFASFQFEFSSEILQNILIMMAGAFLLHLVLTPLSRLIFFHYKDRQLQVLRFTAIFSNAGFMGLPLISALLGQEGVLYCSVFLVAFNVFNWTIGVWLYTGRGGIRMRSLVTCPSLVAVFLGFFFFLLRIPLWEPLSSGISLVGSLTTPLSMIIIGARMADMKLKEVVGDASMYYAAFVRLILIPLAVYGVTTMIGLDGVVRTVLLLCSAMPAAAATTLFAERYGGDGAYAAKVVFFTTLLSLVTIPAILLLVG</sequence>
<reference evidence="9" key="1">
    <citation type="submission" date="2020-08" db="EMBL/GenBank/DDBJ databases">
        <title>Genome public.</title>
        <authorList>
            <person name="Liu C."/>
            <person name="Sun Q."/>
        </authorList>
    </citation>
    <scope>NUCLEOTIDE SEQUENCE</scope>
    <source>
        <strain evidence="9">NSJ-53</strain>
    </source>
</reference>
<feature type="transmembrane region" description="Helical" evidence="8">
    <location>
        <begin position="99"/>
        <end position="119"/>
    </location>
</feature>
<dbReference type="GO" id="GO:0055085">
    <property type="term" value="P:transmembrane transport"/>
    <property type="evidence" value="ECO:0007669"/>
    <property type="project" value="InterPro"/>
</dbReference>
<protein>
    <submittedName>
        <fullName evidence="9">AEC family transporter</fullName>
    </submittedName>
</protein>
<feature type="transmembrane region" description="Helical" evidence="8">
    <location>
        <begin position="185"/>
        <end position="206"/>
    </location>
</feature>
<feature type="transmembrane region" description="Helical" evidence="8">
    <location>
        <begin position="283"/>
        <end position="302"/>
    </location>
</feature>
<keyword evidence="10" id="KW-1185">Reference proteome</keyword>
<evidence type="ECO:0000256" key="4">
    <source>
        <dbReference type="ARBA" id="ARBA00022475"/>
    </source>
</evidence>
<dbReference type="EMBL" id="JACRSR010000006">
    <property type="protein sequence ID" value="MBC8532330.1"/>
    <property type="molecule type" value="Genomic_DNA"/>
</dbReference>